<dbReference type="Gene3D" id="3.40.630.30">
    <property type="match status" value="1"/>
</dbReference>
<organism evidence="2 3">
    <name type="scientific">Algibacter mikhailovii</name>
    <dbReference type="NCBI Taxonomy" id="425498"/>
    <lineage>
        <taxon>Bacteria</taxon>
        <taxon>Pseudomonadati</taxon>
        <taxon>Bacteroidota</taxon>
        <taxon>Flavobacteriia</taxon>
        <taxon>Flavobacteriales</taxon>
        <taxon>Flavobacteriaceae</taxon>
        <taxon>Algibacter</taxon>
    </lineage>
</organism>
<evidence type="ECO:0000313" key="3">
    <source>
        <dbReference type="Proteomes" id="UP000636004"/>
    </source>
</evidence>
<proteinExistence type="predicted"/>
<comment type="caution">
    <text evidence="2">The sequence shown here is derived from an EMBL/GenBank/DDBJ whole genome shotgun (WGS) entry which is preliminary data.</text>
</comment>
<keyword evidence="1" id="KW-1133">Transmembrane helix</keyword>
<feature type="transmembrane region" description="Helical" evidence="1">
    <location>
        <begin position="192"/>
        <end position="210"/>
    </location>
</feature>
<keyword evidence="3" id="KW-1185">Reference proteome</keyword>
<dbReference type="AlphaFoldDB" id="A0A918R5V1"/>
<keyword evidence="1" id="KW-0812">Transmembrane</keyword>
<dbReference type="EMBL" id="BMWZ01000004">
    <property type="protein sequence ID" value="GGZ83311.1"/>
    <property type="molecule type" value="Genomic_DNA"/>
</dbReference>
<dbReference type="Proteomes" id="UP000636004">
    <property type="component" value="Unassembled WGS sequence"/>
</dbReference>
<reference evidence="2" key="2">
    <citation type="submission" date="2020-09" db="EMBL/GenBank/DDBJ databases">
        <authorList>
            <person name="Sun Q."/>
            <person name="Kim S."/>
        </authorList>
    </citation>
    <scope>NUCLEOTIDE SEQUENCE</scope>
    <source>
        <strain evidence="2">KCTC 12710</strain>
    </source>
</reference>
<gene>
    <name evidence="2" type="ORF">GCM10007028_21580</name>
</gene>
<evidence type="ECO:0008006" key="4">
    <source>
        <dbReference type="Google" id="ProtNLM"/>
    </source>
</evidence>
<sequence>MKMEHKKHYSVWDKISHAIKNDLFLFASRNFLARLGLDIMLYYWVQEEHEPCNQPKIKGDASKYTVRELSIDEVIAINQGNTSVSLEDVTKSMKQGQICLGLETEGEIAAYNLIGLEGFNFKGREFKLKPNEFYLSYMWTFHEYRGRNLAPYLRYESYRYLEKKGRDRKYSITDRFNKSSIRFKKKLNSKHLNSYLSIGIFNLFTWNYTLRQS</sequence>
<protein>
    <recommendedName>
        <fullName evidence="4">N-acetyltransferase domain-containing protein</fullName>
    </recommendedName>
</protein>
<evidence type="ECO:0000313" key="2">
    <source>
        <dbReference type="EMBL" id="GGZ83311.1"/>
    </source>
</evidence>
<name>A0A918R5V1_9FLAO</name>
<keyword evidence="1" id="KW-0472">Membrane</keyword>
<dbReference type="InterPro" id="IPR016181">
    <property type="entry name" value="Acyl_CoA_acyltransferase"/>
</dbReference>
<accession>A0A918R5V1</accession>
<dbReference type="SUPFAM" id="SSF55729">
    <property type="entry name" value="Acyl-CoA N-acyltransferases (Nat)"/>
    <property type="match status" value="1"/>
</dbReference>
<evidence type="ECO:0000256" key="1">
    <source>
        <dbReference type="SAM" id="Phobius"/>
    </source>
</evidence>
<reference evidence="2" key="1">
    <citation type="journal article" date="2014" name="Int. J. Syst. Evol. Microbiol.">
        <title>Complete genome sequence of Corynebacterium casei LMG S-19264T (=DSM 44701T), isolated from a smear-ripened cheese.</title>
        <authorList>
            <consortium name="US DOE Joint Genome Institute (JGI-PGF)"/>
            <person name="Walter F."/>
            <person name="Albersmeier A."/>
            <person name="Kalinowski J."/>
            <person name="Ruckert C."/>
        </authorList>
    </citation>
    <scope>NUCLEOTIDE SEQUENCE</scope>
    <source>
        <strain evidence="2">KCTC 12710</strain>
    </source>
</reference>